<gene>
    <name evidence="2" type="ORF">FJ693_12440</name>
</gene>
<feature type="chain" id="PRO_5022203009" description="Ig-like domain-containing protein" evidence="1">
    <location>
        <begin position="26"/>
        <end position="725"/>
    </location>
</feature>
<feature type="signal peptide" evidence="1">
    <location>
        <begin position="1"/>
        <end position="25"/>
    </location>
</feature>
<dbReference type="Gene3D" id="2.60.40.10">
    <property type="entry name" value="Immunoglobulins"/>
    <property type="match status" value="2"/>
</dbReference>
<keyword evidence="3" id="KW-1185">Reference proteome</keyword>
<dbReference type="EMBL" id="VJXR01000037">
    <property type="protein sequence ID" value="TRW44715.1"/>
    <property type="molecule type" value="Genomic_DNA"/>
</dbReference>
<dbReference type="InterPro" id="IPR006311">
    <property type="entry name" value="TAT_signal"/>
</dbReference>
<dbReference type="GO" id="GO:0005975">
    <property type="term" value="P:carbohydrate metabolic process"/>
    <property type="evidence" value="ECO:0007669"/>
    <property type="project" value="UniProtKB-ARBA"/>
</dbReference>
<protein>
    <recommendedName>
        <fullName evidence="4">Ig-like domain-containing protein</fullName>
    </recommendedName>
</protein>
<organism evidence="2 3">
    <name type="scientific">Georgenia yuyongxinii</name>
    <dbReference type="NCBI Taxonomy" id="2589797"/>
    <lineage>
        <taxon>Bacteria</taxon>
        <taxon>Bacillati</taxon>
        <taxon>Actinomycetota</taxon>
        <taxon>Actinomycetes</taxon>
        <taxon>Micrococcales</taxon>
        <taxon>Bogoriellaceae</taxon>
        <taxon>Georgenia</taxon>
    </lineage>
</organism>
<sequence length="725" mass="75575">MKRFGRRRAVAVTAGAALLGVGAFAALPSSANVPENAGLRTVGAVADHGFPSWYGDASGLRLEPCLDGDNPLCGFAGEFTGQASFPDHFPEEIFYMLAGSEIDSGNISAGLTLAAEGAWANEVIRDGDQVVFGRVRIRVEGLTPGETYTVTHPYGEDTFEATADRRNINFTEDIGVGQNNFTGIFNSRLGPWLQWHPDAGEPPEGYIGDPDQEARVVGSPYNTNFFRIVGPGVGAGAPTINQCLPLPAGVNPNDCIQSIEFSLMGKKATNAGLSADRAMYTPNADGSGGYVTVYASTDAWESLYVENAGEPFIARRMLDGSHGLYVAKVPYDGAPPARLTVTNTSDVPAAKATVDVVDDVTIVNATWTTNVAGRKILAVRAESSDPGAVLTLQHPTSGDDVVVPATGIARILDLQAPPVAVTVTSDKGGAETHEVRATLEETPIAAPVPVPAHPALVQQSQRVTLDASASIGMGTLEYEWRQVPVGNEPLVWPNGLRRVATTTFVAPVGYAGDLHFTLAVKDATGLTTVADAVVTVDAVKAPVAVAPGRIDAAAGSTVTLDASGSHNAARWTWRQIVRNGHPTVELTGSANDPVATFTMPALAANSTPLEFRLTVRAGDLVQTHQTDVKVHPVRDNLAVASARYRAGEDLRVDGSASVLTGNSVTLTVRHPASGTSATLPPVAVAPDGSWRYRGALPGGLGGTTNLVVDAKSAAAGTVTGFAVTR</sequence>
<dbReference type="Proteomes" id="UP000318693">
    <property type="component" value="Unassembled WGS sequence"/>
</dbReference>
<evidence type="ECO:0008006" key="4">
    <source>
        <dbReference type="Google" id="ProtNLM"/>
    </source>
</evidence>
<dbReference type="RefSeq" id="WP_143418839.1">
    <property type="nucleotide sequence ID" value="NZ_VJXR01000037.1"/>
</dbReference>
<reference evidence="2 3" key="1">
    <citation type="submission" date="2019-07" db="EMBL/GenBank/DDBJ databases">
        <title>Georgenia wutianyii sp. nov. and Georgenia *** sp. nov. isolated from plateau pika (Ochotona curzoniae) in the Qinghai-Tibet plateau of China.</title>
        <authorList>
            <person name="Tian Z."/>
        </authorList>
    </citation>
    <scope>NUCLEOTIDE SEQUENCE [LARGE SCALE GENOMIC DNA]</scope>
    <source>
        <strain evidence="2 3">Z446</strain>
    </source>
</reference>
<proteinExistence type="predicted"/>
<dbReference type="AlphaFoldDB" id="A0A552WPN8"/>
<evidence type="ECO:0000313" key="2">
    <source>
        <dbReference type="EMBL" id="TRW44715.1"/>
    </source>
</evidence>
<keyword evidence="1" id="KW-0732">Signal</keyword>
<dbReference type="PROSITE" id="PS51318">
    <property type="entry name" value="TAT"/>
    <property type="match status" value="1"/>
</dbReference>
<name>A0A552WPN8_9MICO</name>
<dbReference type="InterPro" id="IPR013783">
    <property type="entry name" value="Ig-like_fold"/>
</dbReference>
<evidence type="ECO:0000313" key="3">
    <source>
        <dbReference type="Proteomes" id="UP000318693"/>
    </source>
</evidence>
<accession>A0A552WPN8</accession>
<evidence type="ECO:0000256" key="1">
    <source>
        <dbReference type="SAM" id="SignalP"/>
    </source>
</evidence>
<comment type="caution">
    <text evidence="2">The sequence shown here is derived from an EMBL/GenBank/DDBJ whole genome shotgun (WGS) entry which is preliminary data.</text>
</comment>